<feature type="region of interest" description="Disordered" evidence="1">
    <location>
        <begin position="1"/>
        <end position="42"/>
    </location>
</feature>
<evidence type="ECO:0000313" key="2">
    <source>
        <dbReference type="EMBL" id="KAG5556729.1"/>
    </source>
</evidence>
<gene>
    <name evidence="2" type="ORF">RHGRI_007110</name>
</gene>
<feature type="compositionally biased region" description="Acidic residues" evidence="1">
    <location>
        <begin position="16"/>
        <end position="38"/>
    </location>
</feature>
<organism evidence="2 3">
    <name type="scientific">Rhododendron griersonianum</name>
    <dbReference type="NCBI Taxonomy" id="479676"/>
    <lineage>
        <taxon>Eukaryota</taxon>
        <taxon>Viridiplantae</taxon>
        <taxon>Streptophyta</taxon>
        <taxon>Embryophyta</taxon>
        <taxon>Tracheophyta</taxon>
        <taxon>Spermatophyta</taxon>
        <taxon>Magnoliopsida</taxon>
        <taxon>eudicotyledons</taxon>
        <taxon>Gunneridae</taxon>
        <taxon>Pentapetalae</taxon>
        <taxon>asterids</taxon>
        <taxon>Ericales</taxon>
        <taxon>Ericaceae</taxon>
        <taxon>Ericoideae</taxon>
        <taxon>Rhodoreae</taxon>
        <taxon>Rhododendron</taxon>
    </lineage>
</organism>
<dbReference type="Proteomes" id="UP000823749">
    <property type="component" value="Chromosome 3"/>
</dbReference>
<evidence type="ECO:0000313" key="3">
    <source>
        <dbReference type="Proteomes" id="UP000823749"/>
    </source>
</evidence>
<keyword evidence="3" id="KW-1185">Reference proteome</keyword>
<name>A0AAV6KWT5_9ERIC</name>
<dbReference type="EMBL" id="JACTNZ010000003">
    <property type="protein sequence ID" value="KAG5556729.1"/>
    <property type="molecule type" value="Genomic_DNA"/>
</dbReference>
<protein>
    <submittedName>
        <fullName evidence="2">Uncharacterized protein</fullName>
    </submittedName>
</protein>
<comment type="caution">
    <text evidence="2">The sequence shown here is derived from an EMBL/GenBank/DDBJ whole genome shotgun (WGS) entry which is preliminary data.</text>
</comment>
<feature type="compositionally biased region" description="Basic residues" evidence="1">
    <location>
        <begin position="1"/>
        <end position="11"/>
    </location>
</feature>
<proteinExistence type="predicted"/>
<dbReference type="AlphaFoldDB" id="A0AAV6KWT5"/>
<evidence type="ECO:0000256" key="1">
    <source>
        <dbReference type="SAM" id="MobiDB-lite"/>
    </source>
</evidence>
<reference evidence="2" key="1">
    <citation type="submission" date="2020-08" db="EMBL/GenBank/DDBJ databases">
        <title>Plant Genome Project.</title>
        <authorList>
            <person name="Zhang R.-G."/>
        </authorList>
    </citation>
    <scope>NUCLEOTIDE SEQUENCE</scope>
    <source>
        <strain evidence="2">WSP0</strain>
        <tissue evidence="2">Leaf</tissue>
    </source>
</reference>
<accession>A0AAV6KWT5</accession>
<sequence length="160" mass="18802">MPKNHYRKRHLRERESEDDEGGHDRDDDYDDIDEEDKEDSSQEGKRTDLFMCADSSCFLGFCHWEDLGLRDLMKVVKLHTTFMAHLSSARYLGSLISIDDFRSPLLLLSGLRCLVQLLSTRIVEEGHIFYGLNPVKRCILSEMIMHCHMWRLMSWSHHSD</sequence>